<comment type="subcellular location">
    <subcellularLocation>
        <location evidence="12">Cytoplasm</location>
    </subcellularLocation>
</comment>
<keyword evidence="9 12" id="KW-0274">FAD</keyword>
<protein>
    <recommendedName>
        <fullName evidence="7 12">Coproporphyrinogen III oxidase</fullName>
        <ecNumber evidence="6 12">1.3.3.15</ecNumber>
    </recommendedName>
</protein>
<dbReference type="InterPro" id="IPR050464">
    <property type="entry name" value="Zeta_carotene_desat/Oxidored"/>
</dbReference>
<proteinExistence type="inferred from homology"/>
<organism evidence="14">
    <name type="scientific">uncultured Nocardioidaceae bacterium</name>
    <dbReference type="NCBI Taxonomy" id="253824"/>
    <lineage>
        <taxon>Bacteria</taxon>
        <taxon>Bacillati</taxon>
        <taxon>Actinomycetota</taxon>
        <taxon>Actinomycetes</taxon>
        <taxon>Propionibacteriales</taxon>
        <taxon>Nocardioidaceae</taxon>
        <taxon>environmental samples</taxon>
    </lineage>
</organism>
<dbReference type="InterPro" id="IPR036188">
    <property type="entry name" value="FAD/NAD-bd_sf"/>
</dbReference>
<dbReference type="InterPro" id="IPR002937">
    <property type="entry name" value="Amino_oxidase"/>
</dbReference>
<name>A0A6J4MQL0_9ACTN</name>
<evidence type="ECO:0000256" key="2">
    <source>
        <dbReference type="ARBA" id="ARBA00001974"/>
    </source>
</evidence>
<dbReference type="EC" id="1.3.3.15" evidence="6 12"/>
<comment type="function">
    <text evidence="3 12">Involved in coproporphyrin-dependent heme b biosynthesis. Catalyzes the oxidation of coproporphyrinogen III to coproporphyrin III.</text>
</comment>
<evidence type="ECO:0000256" key="8">
    <source>
        <dbReference type="ARBA" id="ARBA00022630"/>
    </source>
</evidence>
<evidence type="ECO:0000256" key="11">
    <source>
        <dbReference type="ARBA" id="ARBA00023133"/>
    </source>
</evidence>
<dbReference type="Gene3D" id="3.50.50.60">
    <property type="entry name" value="FAD/NAD(P)-binding domain"/>
    <property type="match status" value="1"/>
</dbReference>
<dbReference type="GO" id="GO:0006783">
    <property type="term" value="P:heme biosynthetic process"/>
    <property type="evidence" value="ECO:0007669"/>
    <property type="project" value="UniProtKB-UniRule"/>
</dbReference>
<dbReference type="InterPro" id="IPR004572">
    <property type="entry name" value="Protoporphyrinogen_oxidase"/>
</dbReference>
<evidence type="ECO:0000256" key="4">
    <source>
        <dbReference type="ARBA" id="ARBA00004744"/>
    </source>
</evidence>
<evidence type="ECO:0000256" key="1">
    <source>
        <dbReference type="ARBA" id="ARBA00001755"/>
    </source>
</evidence>
<dbReference type="Gene3D" id="1.10.3110.10">
    <property type="entry name" value="protoporphyrinogen ix oxidase, domain 3"/>
    <property type="match status" value="1"/>
</dbReference>
<dbReference type="SUPFAM" id="SSF51905">
    <property type="entry name" value="FAD/NAD(P)-binding domain"/>
    <property type="match status" value="1"/>
</dbReference>
<dbReference type="AlphaFoldDB" id="A0A6J4MQL0"/>
<dbReference type="PANTHER" id="PTHR42923:SF3">
    <property type="entry name" value="PROTOPORPHYRINOGEN OXIDASE"/>
    <property type="match status" value="1"/>
</dbReference>
<keyword evidence="10 12" id="KW-0560">Oxidoreductase</keyword>
<evidence type="ECO:0000256" key="9">
    <source>
        <dbReference type="ARBA" id="ARBA00022827"/>
    </source>
</evidence>
<keyword evidence="11 12" id="KW-0350">Heme biosynthesis</keyword>
<evidence type="ECO:0000256" key="10">
    <source>
        <dbReference type="ARBA" id="ARBA00023002"/>
    </source>
</evidence>
<evidence type="ECO:0000256" key="6">
    <source>
        <dbReference type="ARBA" id="ARBA00012402"/>
    </source>
</evidence>
<sequence>MRDSGGVSTEPHVPRPPRVVVVGAGVSGLAAAWELRAGRPEVEVVVLEASDRVGGALHSAEVGGTTLDTGAESILFRRPEGVELARAVGLGDDLVHPTTTAARVWSRGRLSPLPRSVLGVPADLEDLRRSGLLSDAGYARAAEEPGQPDTALDGDLSVGDLVEQRFGAEVVDRLVEPLLGGVYAGHAREISARAAAPQVVALLDRDPSMLRAAAAATAASSGTPVFAGITGGVSRLAQAAAAPLDTRFSTTVRELRRTGAGWQVVTGPVPAPGVVEADAVVLAVPAPAAARLLRDVAPVASQELAQVEYASMAVVTLAFPADGFPAVEGSGFLVPPVDRRAVKAVTWSSRKWEWVHDAAPGLVLLRTSVGRHREEADLQVPDEELVARSRRDLQDAAGLTGEPVDSHVQRWGGALPQYAVGHLDRVRRTREAVAAVPGLAVCGAAYDGLGIPACVATGRTAARQVLDQLEERMEP</sequence>
<evidence type="ECO:0000256" key="12">
    <source>
        <dbReference type="RuleBase" id="RU364052"/>
    </source>
</evidence>
<accession>A0A6J4MQL0</accession>
<feature type="domain" description="Amine oxidase" evidence="13">
    <location>
        <begin position="26"/>
        <end position="466"/>
    </location>
</feature>
<keyword evidence="12" id="KW-0963">Cytoplasm</keyword>
<comment type="similarity">
    <text evidence="5 12">Belongs to the protoporphyrinogen/coproporphyrinogen oxidase family. Coproporphyrinogen III oxidase subfamily.</text>
</comment>
<dbReference type="EMBL" id="CADCUH010000194">
    <property type="protein sequence ID" value="CAA9365960.1"/>
    <property type="molecule type" value="Genomic_DNA"/>
</dbReference>
<dbReference type="GO" id="GO:0005737">
    <property type="term" value="C:cytoplasm"/>
    <property type="evidence" value="ECO:0007669"/>
    <property type="project" value="UniProtKB-SubCell"/>
</dbReference>
<dbReference type="UniPathway" id="UPA00252"/>
<evidence type="ECO:0000256" key="7">
    <source>
        <dbReference type="ARBA" id="ARBA00019046"/>
    </source>
</evidence>
<dbReference type="Gene3D" id="3.90.660.20">
    <property type="entry name" value="Protoporphyrinogen oxidase, mitochondrial, domain 2"/>
    <property type="match status" value="1"/>
</dbReference>
<dbReference type="Pfam" id="PF01593">
    <property type="entry name" value="Amino_oxidase"/>
    <property type="match status" value="1"/>
</dbReference>
<comment type="cofactor">
    <cofactor evidence="2 12">
        <name>FAD</name>
        <dbReference type="ChEBI" id="CHEBI:57692"/>
    </cofactor>
</comment>
<dbReference type="GO" id="GO:0004729">
    <property type="term" value="F:oxygen-dependent protoporphyrinogen oxidase activity"/>
    <property type="evidence" value="ECO:0007669"/>
    <property type="project" value="UniProtKB-UniRule"/>
</dbReference>
<evidence type="ECO:0000256" key="3">
    <source>
        <dbReference type="ARBA" id="ARBA00002185"/>
    </source>
</evidence>
<gene>
    <name evidence="14" type="ORF">AVDCRST_MAG36-3015</name>
</gene>
<dbReference type="NCBIfam" id="TIGR00562">
    <property type="entry name" value="proto_IX_ox"/>
    <property type="match status" value="1"/>
</dbReference>
<evidence type="ECO:0000256" key="5">
    <source>
        <dbReference type="ARBA" id="ARBA00008310"/>
    </source>
</evidence>
<comment type="catalytic activity">
    <reaction evidence="1">
        <text>coproporphyrinogen III + 3 O2 = coproporphyrin III + 3 H2O2</text>
        <dbReference type="Rhea" id="RHEA:43436"/>
        <dbReference type="ChEBI" id="CHEBI:15379"/>
        <dbReference type="ChEBI" id="CHEBI:16240"/>
        <dbReference type="ChEBI" id="CHEBI:57309"/>
        <dbReference type="ChEBI" id="CHEBI:131725"/>
        <dbReference type="EC" id="1.3.3.15"/>
    </reaction>
    <physiologicalReaction direction="left-to-right" evidence="1">
        <dbReference type="Rhea" id="RHEA:43437"/>
    </physiologicalReaction>
</comment>
<comment type="pathway">
    <text evidence="4 12">Porphyrin-containing compound metabolism; protoheme biosynthesis.</text>
</comment>
<evidence type="ECO:0000259" key="13">
    <source>
        <dbReference type="Pfam" id="PF01593"/>
    </source>
</evidence>
<evidence type="ECO:0000313" key="14">
    <source>
        <dbReference type="EMBL" id="CAA9365960.1"/>
    </source>
</evidence>
<dbReference type="PANTHER" id="PTHR42923">
    <property type="entry name" value="PROTOPORPHYRINOGEN OXIDASE"/>
    <property type="match status" value="1"/>
</dbReference>
<keyword evidence="8 12" id="KW-0285">Flavoprotein</keyword>
<reference evidence="14" key="1">
    <citation type="submission" date="2020-02" db="EMBL/GenBank/DDBJ databases">
        <authorList>
            <person name="Meier V. D."/>
        </authorList>
    </citation>
    <scope>NUCLEOTIDE SEQUENCE</scope>
    <source>
        <strain evidence="14">AVDCRST_MAG36</strain>
    </source>
</reference>
<dbReference type="SUPFAM" id="SSF54373">
    <property type="entry name" value="FAD-linked reductases, C-terminal domain"/>
    <property type="match status" value="1"/>
</dbReference>